<protein>
    <submittedName>
        <fullName evidence="2">G-type lectin S-receptor-like serine/threonine-protein kinase</fullName>
    </submittedName>
</protein>
<gene>
    <name evidence="2" type="ORF">F511_21047</name>
</gene>
<feature type="compositionally biased region" description="Polar residues" evidence="1">
    <location>
        <begin position="114"/>
        <end position="123"/>
    </location>
</feature>
<feature type="compositionally biased region" description="Basic and acidic residues" evidence="1">
    <location>
        <begin position="125"/>
        <end position="153"/>
    </location>
</feature>
<organism evidence="2 3">
    <name type="scientific">Dorcoceras hygrometricum</name>
    <dbReference type="NCBI Taxonomy" id="472368"/>
    <lineage>
        <taxon>Eukaryota</taxon>
        <taxon>Viridiplantae</taxon>
        <taxon>Streptophyta</taxon>
        <taxon>Embryophyta</taxon>
        <taxon>Tracheophyta</taxon>
        <taxon>Spermatophyta</taxon>
        <taxon>Magnoliopsida</taxon>
        <taxon>eudicotyledons</taxon>
        <taxon>Gunneridae</taxon>
        <taxon>Pentapetalae</taxon>
        <taxon>asterids</taxon>
        <taxon>lamiids</taxon>
        <taxon>Lamiales</taxon>
        <taxon>Gesneriaceae</taxon>
        <taxon>Didymocarpoideae</taxon>
        <taxon>Trichosporeae</taxon>
        <taxon>Loxocarpinae</taxon>
        <taxon>Dorcoceras</taxon>
    </lineage>
</organism>
<dbReference type="Proteomes" id="UP000250235">
    <property type="component" value="Unassembled WGS sequence"/>
</dbReference>
<dbReference type="GO" id="GO:0016301">
    <property type="term" value="F:kinase activity"/>
    <property type="evidence" value="ECO:0007669"/>
    <property type="project" value="UniProtKB-KW"/>
</dbReference>
<sequence length="153" mass="17176">MRAAVYALQRCACLEAKQVTPVTLISLLPCYLDLCVPGACLEAKQVFQVNQLVVELTQLEVPQPDNISNHDMHEGAKEKSEIKANNSAGKSEEPQHHAQLISRWKSSIRDLQVRQSSDHQSSVVFRRDNSAGHHLDDIIGPFRHDNLTDQSQR</sequence>
<dbReference type="GO" id="GO:0030246">
    <property type="term" value="F:carbohydrate binding"/>
    <property type="evidence" value="ECO:0007669"/>
    <property type="project" value="UniProtKB-KW"/>
</dbReference>
<dbReference type="EMBL" id="KQ992564">
    <property type="protein sequence ID" value="KZV50052.1"/>
    <property type="molecule type" value="Genomic_DNA"/>
</dbReference>
<keyword evidence="3" id="KW-1185">Reference proteome</keyword>
<feature type="compositionally biased region" description="Basic and acidic residues" evidence="1">
    <location>
        <begin position="68"/>
        <end position="82"/>
    </location>
</feature>
<evidence type="ECO:0000313" key="2">
    <source>
        <dbReference type="EMBL" id="KZV50052.1"/>
    </source>
</evidence>
<dbReference type="AlphaFoldDB" id="A0A2Z7CSI4"/>
<name>A0A2Z7CSI4_9LAMI</name>
<proteinExistence type="predicted"/>
<feature type="region of interest" description="Disordered" evidence="1">
    <location>
        <begin position="63"/>
        <end position="99"/>
    </location>
</feature>
<reference evidence="2 3" key="1">
    <citation type="journal article" date="2015" name="Proc. Natl. Acad. Sci. U.S.A.">
        <title>The resurrection genome of Boea hygrometrica: A blueprint for survival of dehydration.</title>
        <authorList>
            <person name="Xiao L."/>
            <person name="Yang G."/>
            <person name="Zhang L."/>
            <person name="Yang X."/>
            <person name="Zhao S."/>
            <person name="Ji Z."/>
            <person name="Zhou Q."/>
            <person name="Hu M."/>
            <person name="Wang Y."/>
            <person name="Chen M."/>
            <person name="Xu Y."/>
            <person name="Jin H."/>
            <person name="Xiao X."/>
            <person name="Hu G."/>
            <person name="Bao F."/>
            <person name="Hu Y."/>
            <person name="Wan P."/>
            <person name="Li L."/>
            <person name="Deng X."/>
            <person name="Kuang T."/>
            <person name="Xiang C."/>
            <person name="Zhu J.K."/>
            <person name="Oliver M.J."/>
            <person name="He Y."/>
        </authorList>
    </citation>
    <scope>NUCLEOTIDE SEQUENCE [LARGE SCALE GENOMIC DNA]</scope>
    <source>
        <strain evidence="3">cv. XS01</strain>
    </source>
</reference>
<feature type="region of interest" description="Disordered" evidence="1">
    <location>
        <begin position="114"/>
        <end position="153"/>
    </location>
</feature>
<accession>A0A2Z7CSI4</accession>
<evidence type="ECO:0000313" key="3">
    <source>
        <dbReference type="Proteomes" id="UP000250235"/>
    </source>
</evidence>
<keyword evidence="2" id="KW-0675">Receptor</keyword>
<keyword evidence="2" id="KW-0418">Kinase</keyword>
<keyword evidence="2" id="KW-0430">Lectin</keyword>
<keyword evidence="2" id="KW-0808">Transferase</keyword>
<evidence type="ECO:0000256" key="1">
    <source>
        <dbReference type="SAM" id="MobiDB-lite"/>
    </source>
</evidence>